<dbReference type="OrthoDB" id="4078873at2759"/>
<gene>
    <name evidence="8" type="ORF">P153DRAFT_344646</name>
</gene>
<evidence type="ECO:0000256" key="1">
    <source>
        <dbReference type="ARBA" id="ARBA00004141"/>
    </source>
</evidence>
<comment type="similarity">
    <text evidence="2">Belongs to the major facilitator superfamily.</text>
</comment>
<keyword evidence="4 7" id="KW-0812">Transmembrane</keyword>
<dbReference type="RefSeq" id="XP_033521610.1">
    <property type="nucleotide sequence ID" value="XM_033666058.1"/>
</dbReference>
<dbReference type="AlphaFoldDB" id="A0A6A6A986"/>
<keyword evidence="3" id="KW-0813">Transport</keyword>
<evidence type="ECO:0000313" key="8">
    <source>
        <dbReference type="EMBL" id="KAF2127221.1"/>
    </source>
</evidence>
<dbReference type="PANTHER" id="PTHR23501">
    <property type="entry name" value="MAJOR FACILITATOR SUPERFAMILY"/>
    <property type="match status" value="1"/>
</dbReference>
<evidence type="ECO:0000256" key="2">
    <source>
        <dbReference type="ARBA" id="ARBA00008335"/>
    </source>
</evidence>
<dbReference type="GeneID" id="54406490"/>
<feature type="transmembrane region" description="Helical" evidence="7">
    <location>
        <begin position="425"/>
        <end position="444"/>
    </location>
</feature>
<dbReference type="GO" id="GO:0022857">
    <property type="term" value="F:transmembrane transporter activity"/>
    <property type="evidence" value="ECO:0007669"/>
    <property type="project" value="InterPro"/>
</dbReference>
<proteinExistence type="inferred from homology"/>
<dbReference type="Gene3D" id="1.20.1250.20">
    <property type="entry name" value="MFS general substrate transporter like domains"/>
    <property type="match status" value="2"/>
</dbReference>
<feature type="transmembrane region" description="Helical" evidence="7">
    <location>
        <begin position="317"/>
        <end position="339"/>
    </location>
</feature>
<dbReference type="InterPro" id="IPR036259">
    <property type="entry name" value="MFS_trans_sf"/>
</dbReference>
<feature type="transmembrane region" description="Helical" evidence="7">
    <location>
        <begin position="115"/>
        <end position="135"/>
    </location>
</feature>
<evidence type="ECO:0000256" key="5">
    <source>
        <dbReference type="ARBA" id="ARBA00022989"/>
    </source>
</evidence>
<feature type="transmembrane region" description="Helical" evidence="7">
    <location>
        <begin position="396"/>
        <end position="418"/>
    </location>
</feature>
<feature type="transmembrane region" description="Helical" evidence="7">
    <location>
        <begin position="489"/>
        <end position="511"/>
    </location>
</feature>
<keyword evidence="5 7" id="KW-1133">Transmembrane helix</keyword>
<dbReference type="EMBL" id="ML977511">
    <property type="protein sequence ID" value="KAF2127221.1"/>
    <property type="molecule type" value="Genomic_DNA"/>
</dbReference>
<accession>A0A6A6A986</accession>
<dbReference type="Pfam" id="PF07690">
    <property type="entry name" value="MFS_1"/>
    <property type="match status" value="1"/>
</dbReference>
<dbReference type="InterPro" id="IPR011701">
    <property type="entry name" value="MFS"/>
</dbReference>
<dbReference type="GO" id="GO:0005886">
    <property type="term" value="C:plasma membrane"/>
    <property type="evidence" value="ECO:0007669"/>
    <property type="project" value="TreeGrafter"/>
</dbReference>
<evidence type="ECO:0000313" key="9">
    <source>
        <dbReference type="Proteomes" id="UP000799771"/>
    </source>
</evidence>
<feature type="transmembrane region" description="Helical" evidence="7">
    <location>
        <begin position="450"/>
        <end position="469"/>
    </location>
</feature>
<comment type="subcellular location">
    <subcellularLocation>
        <location evidence="1">Membrane</location>
        <topology evidence="1">Multi-pass membrane protein</topology>
    </subcellularLocation>
</comment>
<feature type="transmembrane region" description="Helical" evidence="7">
    <location>
        <begin position="290"/>
        <end position="311"/>
    </location>
</feature>
<name>A0A6A6A986_9PLEO</name>
<dbReference type="SUPFAM" id="SSF103473">
    <property type="entry name" value="MFS general substrate transporter"/>
    <property type="match status" value="2"/>
</dbReference>
<keyword evidence="9" id="KW-1185">Reference proteome</keyword>
<feature type="transmembrane region" description="Helical" evidence="7">
    <location>
        <begin position="359"/>
        <end position="376"/>
    </location>
</feature>
<keyword evidence="6 7" id="KW-0472">Membrane</keyword>
<feature type="transmembrane region" description="Helical" evidence="7">
    <location>
        <begin position="564"/>
        <end position="583"/>
    </location>
</feature>
<sequence>MASPNVNAMEKTAGLGMAERDFHDHNTVNDKDQAVAMSVNETDSTLARKLGDAESVDAEQPAGLQKMEAITLVWTKKWLMTAYFLIWLISFVNSLQQQSNWSWTPYVTSEFSLHGLTAITGVVANLIGGVSKLPLAKFIDLVGRPQGFAICLVCVVLSLMLMGVCQNVQTYAAAQVFYWSGMNGIDYVLTIFIADTSLLRNRLIWFAFTGTPYICNTFAGPELGQRFLDDSTWRWGYGAFAIITPFICIPFWVVFFMMNRRAKQRGMIAREKSGRTLLQSIQHWCVEFDVIGLLLVCGGFSLFLLPFSLAAYQKQGWASPMIICMIVFGFLMIVLFGVWERFFAPKTFFPYHLMKDRSVVAACLLGCNTWIAFYSYKMYYASYLQVVFQLSVAKAGYITNIFNIVSCTWAVIISFAFKYSDTYKWGALIAMPIQILMTGLLIHFRAPGTSIGLLVMVEVFAAMCGAMLVQVEQVAVMAAVPHEHLATGLALLAMITSVGGSIGQTISGALWTQIVPRKIAEYLPEESKGQAATIYASLVTQLALPWDSPERQAVVRAYSDAQRVMVIVGTCALVPCLIWVAMLKNYRMSEHKERKGLQL</sequence>
<feature type="transmembrane region" description="Helical" evidence="7">
    <location>
        <begin position="78"/>
        <end position="95"/>
    </location>
</feature>
<feature type="transmembrane region" description="Helical" evidence="7">
    <location>
        <begin position="235"/>
        <end position="258"/>
    </location>
</feature>
<evidence type="ECO:0000256" key="4">
    <source>
        <dbReference type="ARBA" id="ARBA00022692"/>
    </source>
</evidence>
<feature type="transmembrane region" description="Helical" evidence="7">
    <location>
        <begin position="176"/>
        <end position="194"/>
    </location>
</feature>
<reference evidence="8" key="1">
    <citation type="journal article" date="2020" name="Stud. Mycol.">
        <title>101 Dothideomycetes genomes: a test case for predicting lifestyles and emergence of pathogens.</title>
        <authorList>
            <person name="Haridas S."/>
            <person name="Albert R."/>
            <person name="Binder M."/>
            <person name="Bloem J."/>
            <person name="Labutti K."/>
            <person name="Salamov A."/>
            <person name="Andreopoulos B."/>
            <person name="Baker S."/>
            <person name="Barry K."/>
            <person name="Bills G."/>
            <person name="Bluhm B."/>
            <person name="Cannon C."/>
            <person name="Castanera R."/>
            <person name="Culley D."/>
            <person name="Daum C."/>
            <person name="Ezra D."/>
            <person name="Gonzalez J."/>
            <person name="Henrissat B."/>
            <person name="Kuo A."/>
            <person name="Liang C."/>
            <person name="Lipzen A."/>
            <person name="Lutzoni F."/>
            <person name="Magnuson J."/>
            <person name="Mondo S."/>
            <person name="Nolan M."/>
            <person name="Ohm R."/>
            <person name="Pangilinan J."/>
            <person name="Park H.-J."/>
            <person name="Ramirez L."/>
            <person name="Alfaro M."/>
            <person name="Sun H."/>
            <person name="Tritt A."/>
            <person name="Yoshinaga Y."/>
            <person name="Zwiers L.-H."/>
            <person name="Turgeon B."/>
            <person name="Goodwin S."/>
            <person name="Spatafora J."/>
            <person name="Crous P."/>
            <person name="Grigoriev I."/>
        </authorList>
    </citation>
    <scope>NUCLEOTIDE SEQUENCE</scope>
    <source>
        <strain evidence="8">CBS 119687</strain>
    </source>
</reference>
<dbReference type="PANTHER" id="PTHR23501:SF107">
    <property type="entry name" value="TRANSPORTER, PUTATIVE (AFU_ORTHOLOGUE AFUA_7G04730)-RELATED"/>
    <property type="match status" value="1"/>
</dbReference>
<protein>
    <submittedName>
        <fullName evidence="8">MFS general substrate transporter</fullName>
    </submittedName>
</protein>
<evidence type="ECO:0000256" key="3">
    <source>
        <dbReference type="ARBA" id="ARBA00022448"/>
    </source>
</evidence>
<dbReference type="Proteomes" id="UP000799771">
    <property type="component" value="Unassembled WGS sequence"/>
</dbReference>
<organism evidence="8 9">
    <name type="scientific">Dothidotthia symphoricarpi CBS 119687</name>
    <dbReference type="NCBI Taxonomy" id="1392245"/>
    <lineage>
        <taxon>Eukaryota</taxon>
        <taxon>Fungi</taxon>
        <taxon>Dikarya</taxon>
        <taxon>Ascomycota</taxon>
        <taxon>Pezizomycotina</taxon>
        <taxon>Dothideomycetes</taxon>
        <taxon>Pleosporomycetidae</taxon>
        <taxon>Pleosporales</taxon>
        <taxon>Dothidotthiaceae</taxon>
        <taxon>Dothidotthia</taxon>
    </lineage>
</organism>
<dbReference type="FunFam" id="1.20.1250.20:FF:000284">
    <property type="entry name" value="Siderophore iron transporter mirB"/>
    <property type="match status" value="1"/>
</dbReference>
<evidence type="ECO:0000256" key="6">
    <source>
        <dbReference type="ARBA" id="ARBA00023136"/>
    </source>
</evidence>
<evidence type="ECO:0000256" key="7">
    <source>
        <dbReference type="SAM" id="Phobius"/>
    </source>
</evidence>
<feature type="transmembrane region" description="Helical" evidence="7">
    <location>
        <begin position="147"/>
        <end position="164"/>
    </location>
</feature>